<dbReference type="NCBIfam" id="TIGR02191">
    <property type="entry name" value="RNaseIII"/>
    <property type="match status" value="1"/>
</dbReference>
<feature type="binding site" evidence="15">
    <location>
        <position position="121"/>
    </location>
    <ligand>
        <name>Mg(2+)</name>
        <dbReference type="ChEBI" id="CHEBI:18420"/>
    </ligand>
</feature>
<comment type="subunit">
    <text evidence="4 15">Homodimer.</text>
</comment>
<evidence type="ECO:0000256" key="14">
    <source>
        <dbReference type="ARBA" id="ARBA00022884"/>
    </source>
</evidence>
<dbReference type="PANTHER" id="PTHR11207:SF0">
    <property type="entry name" value="RIBONUCLEASE 3"/>
    <property type="match status" value="1"/>
</dbReference>
<evidence type="ECO:0000256" key="5">
    <source>
        <dbReference type="ARBA" id="ARBA00022490"/>
    </source>
</evidence>
<dbReference type="PANTHER" id="PTHR11207">
    <property type="entry name" value="RIBONUCLEASE III"/>
    <property type="match status" value="1"/>
</dbReference>
<keyword evidence="9 15" id="KW-0540">Nuclease</keyword>
<evidence type="ECO:0000256" key="10">
    <source>
        <dbReference type="ARBA" id="ARBA00022723"/>
    </source>
</evidence>
<keyword evidence="11 15" id="KW-0255">Endonuclease</keyword>
<feature type="binding site" evidence="15">
    <location>
        <position position="48"/>
    </location>
    <ligand>
        <name>Mg(2+)</name>
        <dbReference type="ChEBI" id="CHEBI:18420"/>
    </ligand>
</feature>
<dbReference type="SUPFAM" id="SSF69065">
    <property type="entry name" value="RNase III domain-like"/>
    <property type="match status" value="1"/>
</dbReference>
<comment type="similarity">
    <text evidence="3">Belongs to the ribonuclease III family.</text>
</comment>
<dbReference type="GO" id="GO:0006397">
    <property type="term" value="P:mRNA processing"/>
    <property type="evidence" value="ECO:0007669"/>
    <property type="project" value="UniProtKB-UniRule"/>
</dbReference>
<feature type="domain" description="DRBM" evidence="16">
    <location>
        <begin position="160"/>
        <end position="229"/>
    </location>
</feature>
<gene>
    <name evidence="15" type="primary">rnc</name>
    <name evidence="18" type="ORF">SAMN05421508_103474</name>
</gene>
<comment type="function">
    <text evidence="15">Digests double-stranded RNA. Involved in the processing of primary rRNA transcript to yield the immediate precursors to the large and small rRNAs (23S and 16S). Processes some mRNAs, and tRNAs when they are encoded in the rRNA operon. Processes pre-crRNA and tracrRNA of type II CRISPR loci if present in the organism.</text>
</comment>
<accession>A0A286GGS8</accession>
<evidence type="ECO:0000256" key="7">
    <source>
        <dbReference type="ARBA" id="ARBA00022664"/>
    </source>
</evidence>
<dbReference type="CDD" id="cd00593">
    <property type="entry name" value="RIBOc"/>
    <property type="match status" value="1"/>
</dbReference>
<evidence type="ECO:0000259" key="16">
    <source>
        <dbReference type="PROSITE" id="PS50137"/>
    </source>
</evidence>
<dbReference type="GO" id="GO:0008033">
    <property type="term" value="P:tRNA processing"/>
    <property type="evidence" value="ECO:0007669"/>
    <property type="project" value="UniProtKB-KW"/>
</dbReference>
<dbReference type="GO" id="GO:0005737">
    <property type="term" value="C:cytoplasm"/>
    <property type="evidence" value="ECO:0007669"/>
    <property type="project" value="UniProtKB-SubCell"/>
</dbReference>
<evidence type="ECO:0000256" key="13">
    <source>
        <dbReference type="ARBA" id="ARBA00022842"/>
    </source>
</evidence>
<dbReference type="GO" id="GO:0006364">
    <property type="term" value="P:rRNA processing"/>
    <property type="evidence" value="ECO:0007669"/>
    <property type="project" value="UniProtKB-UniRule"/>
</dbReference>
<dbReference type="FunFam" id="1.10.1520.10:FF:000001">
    <property type="entry name" value="Ribonuclease 3"/>
    <property type="match status" value="1"/>
</dbReference>
<feature type="active site" evidence="15">
    <location>
        <position position="52"/>
    </location>
</feature>
<dbReference type="PROSITE" id="PS50142">
    <property type="entry name" value="RNASE_3_2"/>
    <property type="match status" value="1"/>
</dbReference>
<dbReference type="Gene3D" id="1.10.1520.10">
    <property type="entry name" value="Ribonuclease III domain"/>
    <property type="match status" value="1"/>
</dbReference>
<evidence type="ECO:0000256" key="12">
    <source>
        <dbReference type="ARBA" id="ARBA00022801"/>
    </source>
</evidence>
<evidence type="ECO:0000256" key="6">
    <source>
        <dbReference type="ARBA" id="ARBA00022552"/>
    </source>
</evidence>
<dbReference type="PROSITE" id="PS00517">
    <property type="entry name" value="RNASE_3_1"/>
    <property type="match status" value="1"/>
</dbReference>
<keyword evidence="10 15" id="KW-0479">Metal-binding</keyword>
<evidence type="ECO:0000313" key="18">
    <source>
        <dbReference type="EMBL" id="SOD94339.1"/>
    </source>
</evidence>
<dbReference type="GO" id="GO:0010468">
    <property type="term" value="P:regulation of gene expression"/>
    <property type="evidence" value="ECO:0007669"/>
    <property type="project" value="TreeGrafter"/>
</dbReference>
<keyword evidence="19" id="KW-1185">Reference proteome</keyword>
<dbReference type="EC" id="3.1.26.3" evidence="15"/>
<feature type="domain" description="RNase III" evidence="17">
    <location>
        <begin position="10"/>
        <end position="135"/>
    </location>
</feature>
<dbReference type="GO" id="GO:0046872">
    <property type="term" value="F:metal ion binding"/>
    <property type="evidence" value="ECO:0007669"/>
    <property type="project" value="UniProtKB-KW"/>
</dbReference>
<feature type="active site" evidence="15">
    <location>
        <position position="124"/>
    </location>
</feature>
<keyword evidence="8 15" id="KW-0819">tRNA processing</keyword>
<dbReference type="InterPro" id="IPR014720">
    <property type="entry name" value="dsRBD_dom"/>
</dbReference>
<dbReference type="HAMAP" id="MF_00104">
    <property type="entry name" value="RNase_III"/>
    <property type="match status" value="1"/>
</dbReference>
<keyword evidence="12 15" id="KW-0378">Hydrolase</keyword>
<dbReference type="PROSITE" id="PS50137">
    <property type="entry name" value="DS_RBD"/>
    <property type="match status" value="1"/>
</dbReference>
<evidence type="ECO:0000313" key="19">
    <source>
        <dbReference type="Proteomes" id="UP000219621"/>
    </source>
</evidence>
<evidence type="ECO:0000256" key="1">
    <source>
        <dbReference type="ARBA" id="ARBA00000109"/>
    </source>
</evidence>
<dbReference type="SMART" id="SM00535">
    <property type="entry name" value="RIBOc"/>
    <property type="match status" value="1"/>
</dbReference>
<dbReference type="AlphaFoldDB" id="A0A286GGS8"/>
<evidence type="ECO:0000259" key="17">
    <source>
        <dbReference type="PROSITE" id="PS50142"/>
    </source>
</evidence>
<dbReference type="EMBL" id="OCNJ01000003">
    <property type="protein sequence ID" value="SOD94339.1"/>
    <property type="molecule type" value="Genomic_DNA"/>
</dbReference>
<dbReference type="OrthoDB" id="9805026at2"/>
<dbReference type="Pfam" id="PF14622">
    <property type="entry name" value="Ribonucleas_3_3"/>
    <property type="match status" value="1"/>
</dbReference>
<evidence type="ECO:0000256" key="2">
    <source>
        <dbReference type="ARBA" id="ARBA00004496"/>
    </source>
</evidence>
<keyword evidence="15" id="KW-0699">rRNA-binding</keyword>
<dbReference type="InterPro" id="IPR011907">
    <property type="entry name" value="RNase_III"/>
</dbReference>
<name>A0A286GGS8_9PROT</name>
<feature type="binding site" evidence="15">
    <location>
        <position position="124"/>
    </location>
    <ligand>
        <name>Mg(2+)</name>
        <dbReference type="ChEBI" id="CHEBI:18420"/>
    </ligand>
</feature>
<organism evidence="18 19">
    <name type="scientific">Caenispirillum bisanense</name>
    <dbReference type="NCBI Taxonomy" id="414052"/>
    <lineage>
        <taxon>Bacteria</taxon>
        <taxon>Pseudomonadati</taxon>
        <taxon>Pseudomonadota</taxon>
        <taxon>Alphaproteobacteria</taxon>
        <taxon>Rhodospirillales</taxon>
        <taxon>Novispirillaceae</taxon>
        <taxon>Caenispirillum</taxon>
    </lineage>
</organism>
<keyword evidence="7 15" id="KW-0507">mRNA processing</keyword>
<evidence type="ECO:0000256" key="4">
    <source>
        <dbReference type="ARBA" id="ARBA00011738"/>
    </source>
</evidence>
<dbReference type="InterPro" id="IPR036389">
    <property type="entry name" value="RNase_III_sf"/>
</dbReference>
<dbReference type="GO" id="GO:0042802">
    <property type="term" value="F:identical protein binding"/>
    <property type="evidence" value="ECO:0007669"/>
    <property type="project" value="UniProtKB-ARBA"/>
</dbReference>
<keyword evidence="5 15" id="KW-0963">Cytoplasm</keyword>
<dbReference type="Proteomes" id="UP000219621">
    <property type="component" value="Unassembled WGS sequence"/>
</dbReference>
<keyword evidence="14 15" id="KW-0694">RNA-binding</keyword>
<keyword evidence="13 15" id="KW-0460">Magnesium</keyword>
<proteinExistence type="inferred from homology"/>
<dbReference type="GO" id="GO:0004525">
    <property type="term" value="F:ribonuclease III activity"/>
    <property type="evidence" value="ECO:0007669"/>
    <property type="project" value="UniProtKB-UniRule"/>
</dbReference>
<evidence type="ECO:0000256" key="9">
    <source>
        <dbReference type="ARBA" id="ARBA00022722"/>
    </source>
</evidence>
<evidence type="ECO:0000256" key="15">
    <source>
        <dbReference type="HAMAP-Rule" id="MF_00104"/>
    </source>
</evidence>
<comment type="subcellular location">
    <subcellularLocation>
        <location evidence="2 15">Cytoplasm</location>
    </subcellularLocation>
</comment>
<dbReference type="GO" id="GO:0003725">
    <property type="term" value="F:double-stranded RNA binding"/>
    <property type="evidence" value="ECO:0007669"/>
    <property type="project" value="TreeGrafter"/>
</dbReference>
<dbReference type="InterPro" id="IPR000999">
    <property type="entry name" value="RNase_III_dom"/>
</dbReference>
<protein>
    <recommendedName>
        <fullName evidence="15">Ribonuclease 3</fullName>
        <ecNumber evidence="15">3.1.26.3</ecNumber>
    </recommendedName>
    <alternativeName>
        <fullName evidence="15">Ribonuclease III</fullName>
        <shortName evidence="15">RNase III</shortName>
    </alternativeName>
</protein>
<comment type="catalytic activity">
    <reaction evidence="1 15">
        <text>Endonucleolytic cleavage to 5'-phosphomonoester.</text>
        <dbReference type="EC" id="3.1.26.3"/>
    </reaction>
</comment>
<sequence length="231" mass="24495">MAASGSTPDRARLEAALGHTFGNPRLLAEALAHRSGGGPFPVGYERLEFLGDRVLGLIVADMLLARYPTEAEGQLARRHAALVRKEALVVVADGLDLGAHVSLSRGEEEAGSRNSASLKADICEAVIGALYLDGGIEAARRFVERRFTPLMEAELKPPKDAKTALQEWAQGQGKPLPVYRTVETVGPAHEPHFVVEVAVDGVAPATGTGTSKRKAEQMAAEALLDKVTKTA</sequence>
<dbReference type="Gene3D" id="3.30.160.20">
    <property type="match status" value="1"/>
</dbReference>
<dbReference type="GO" id="GO:0019843">
    <property type="term" value="F:rRNA binding"/>
    <property type="evidence" value="ECO:0007669"/>
    <property type="project" value="UniProtKB-KW"/>
</dbReference>
<evidence type="ECO:0000256" key="8">
    <source>
        <dbReference type="ARBA" id="ARBA00022694"/>
    </source>
</evidence>
<dbReference type="SMART" id="SM00358">
    <property type="entry name" value="DSRM"/>
    <property type="match status" value="1"/>
</dbReference>
<evidence type="ECO:0000256" key="11">
    <source>
        <dbReference type="ARBA" id="ARBA00022759"/>
    </source>
</evidence>
<reference evidence="18 19" key="1">
    <citation type="submission" date="2017-09" db="EMBL/GenBank/DDBJ databases">
        <authorList>
            <person name="Ehlers B."/>
            <person name="Leendertz F.H."/>
        </authorList>
    </citation>
    <scope>NUCLEOTIDE SEQUENCE [LARGE SCALE GENOMIC DNA]</scope>
    <source>
        <strain evidence="18 19">USBA 140</strain>
    </source>
</reference>
<dbReference type="Pfam" id="PF00035">
    <property type="entry name" value="dsrm"/>
    <property type="match status" value="1"/>
</dbReference>
<dbReference type="SUPFAM" id="SSF54768">
    <property type="entry name" value="dsRNA-binding domain-like"/>
    <property type="match status" value="1"/>
</dbReference>
<comment type="cofactor">
    <cofactor evidence="15">
        <name>Mg(2+)</name>
        <dbReference type="ChEBI" id="CHEBI:18420"/>
    </cofactor>
</comment>
<dbReference type="CDD" id="cd10845">
    <property type="entry name" value="DSRM_RNAse_III_family"/>
    <property type="match status" value="1"/>
</dbReference>
<keyword evidence="6 15" id="KW-0698">rRNA processing</keyword>
<dbReference type="FunFam" id="3.30.160.20:FF:000003">
    <property type="entry name" value="Ribonuclease 3"/>
    <property type="match status" value="1"/>
</dbReference>
<dbReference type="RefSeq" id="WP_097278937.1">
    <property type="nucleotide sequence ID" value="NZ_OCNJ01000003.1"/>
</dbReference>
<evidence type="ECO:0000256" key="3">
    <source>
        <dbReference type="ARBA" id="ARBA00010183"/>
    </source>
</evidence>